<organism evidence="2">
    <name type="scientific">marine sediment metagenome</name>
    <dbReference type="NCBI Taxonomy" id="412755"/>
    <lineage>
        <taxon>unclassified sequences</taxon>
        <taxon>metagenomes</taxon>
        <taxon>ecological metagenomes</taxon>
    </lineage>
</organism>
<protein>
    <submittedName>
        <fullName evidence="2">Uncharacterized protein</fullName>
    </submittedName>
</protein>
<comment type="caution">
    <text evidence="2">The sequence shown here is derived from an EMBL/GenBank/DDBJ whole genome shotgun (WGS) entry which is preliminary data.</text>
</comment>
<dbReference type="AlphaFoldDB" id="A0A0F9K7I3"/>
<gene>
    <name evidence="2" type="ORF">LCGC14_1363220</name>
</gene>
<evidence type="ECO:0000256" key="1">
    <source>
        <dbReference type="SAM" id="MobiDB-lite"/>
    </source>
</evidence>
<feature type="region of interest" description="Disordered" evidence="1">
    <location>
        <begin position="1"/>
        <end position="25"/>
    </location>
</feature>
<reference evidence="2" key="1">
    <citation type="journal article" date="2015" name="Nature">
        <title>Complex archaea that bridge the gap between prokaryotes and eukaryotes.</title>
        <authorList>
            <person name="Spang A."/>
            <person name="Saw J.H."/>
            <person name="Jorgensen S.L."/>
            <person name="Zaremba-Niedzwiedzka K."/>
            <person name="Martijn J."/>
            <person name="Lind A.E."/>
            <person name="van Eijk R."/>
            <person name="Schleper C."/>
            <person name="Guy L."/>
            <person name="Ettema T.J."/>
        </authorList>
    </citation>
    <scope>NUCLEOTIDE SEQUENCE</scope>
</reference>
<proteinExistence type="predicted"/>
<name>A0A0F9K7I3_9ZZZZ</name>
<dbReference type="EMBL" id="LAZR01008540">
    <property type="protein sequence ID" value="KKM78114.1"/>
    <property type="molecule type" value="Genomic_DNA"/>
</dbReference>
<evidence type="ECO:0000313" key="2">
    <source>
        <dbReference type="EMBL" id="KKM78114.1"/>
    </source>
</evidence>
<accession>A0A0F9K7I3</accession>
<sequence length="81" mass="9417">MPHEENTCNEGMDEMSKQPTTGMGTTARKEYHPVRIEHAENGFIVSIGCKRFVSKNWLEVSSKLQDYWNNPQKAEQIFRND</sequence>